<dbReference type="Pfam" id="PF00440">
    <property type="entry name" value="TetR_N"/>
    <property type="match status" value="1"/>
</dbReference>
<protein>
    <submittedName>
        <fullName evidence="7">TetR family transcriptional regulator</fullName>
    </submittedName>
</protein>
<keyword evidence="8" id="KW-1185">Reference proteome</keyword>
<evidence type="ECO:0000313" key="7">
    <source>
        <dbReference type="EMBL" id="PSJ63376.1"/>
    </source>
</evidence>
<evidence type="ECO:0000256" key="4">
    <source>
        <dbReference type="PROSITE-ProRule" id="PRU00335"/>
    </source>
</evidence>
<feature type="DNA-binding region" description="H-T-H motif" evidence="4">
    <location>
        <begin position="48"/>
        <end position="67"/>
    </location>
</feature>
<keyword evidence="2 4" id="KW-0238">DNA-binding</keyword>
<dbReference type="InterPro" id="IPR001647">
    <property type="entry name" value="HTH_TetR"/>
</dbReference>
<comment type="caution">
    <text evidence="7">The sequence shown here is derived from an EMBL/GenBank/DDBJ whole genome shotgun (WGS) entry which is preliminary data.</text>
</comment>
<keyword evidence="1" id="KW-0805">Transcription regulation</keyword>
<sequence length="233" mass="24922">MLRGSSKQDGHMADRRGRRPRYHHGDLREALLAAAEQELVDKGIEGFTLRGAAKRAGVSHAAPAHHFRDTRDLLTALAAVAANRFYRSMKDRQENAEKTPRAQFVALGLGYVEFALASPALFGLMFGSKRPDYAAAELSKPASDAFRLLVDDIAALRDEDPLATPDGRADIAAAWALVHGLAELLIAGRLGFLKQDLEGDLECAILRVINHIVPGGTAAPAAPPDSSQPTSAG</sequence>
<dbReference type="GO" id="GO:0000976">
    <property type="term" value="F:transcription cis-regulatory region binding"/>
    <property type="evidence" value="ECO:0007669"/>
    <property type="project" value="TreeGrafter"/>
</dbReference>
<name>A0A2P7SLK8_9HYPH</name>
<gene>
    <name evidence="7" type="ORF">C7I84_07010</name>
</gene>
<dbReference type="InterPro" id="IPR009057">
    <property type="entry name" value="Homeodomain-like_sf"/>
</dbReference>
<evidence type="ECO:0000313" key="8">
    <source>
        <dbReference type="Proteomes" id="UP000241229"/>
    </source>
</evidence>
<dbReference type="Pfam" id="PF13305">
    <property type="entry name" value="TetR_C_33"/>
    <property type="match status" value="1"/>
</dbReference>
<evidence type="ECO:0000256" key="3">
    <source>
        <dbReference type="ARBA" id="ARBA00023163"/>
    </source>
</evidence>
<proteinExistence type="predicted"/>
<dbReference type="InterPro" id="IPR050109">
    <property type="entry name" value="HTH-type_TetR-like_transc_reg"/>
</dbReference>
<feature type="domain" description="HTH tetR-type" evidence="6">
    <location>
        <begin position="25"/>
        <end position="85"/>
    </location>
</feature>
<organism evidence="7 8">
    <name type="scientific">Kumtagia ephedrae</name>
    <dbReference type="NCBI Taxonomy" id="2116701"/>
    <lineage>
        <taxon>Bacteria</taxon>
        <taxon>Pseudomonadati</taxon>
        <taxon>Pseudomonadota</taxon>
        <taxon>Alphaproteobacteria</taxon>
        <taxon>Hyphomicrobiales</taxon>
        <taxon>Phyllobacteriaceae</taxon>
        <taxon>Kumtagia</taxon>
    </lineage>
</organism>
<reference evidence="7 8" key="1">
    <citation type="submission" date="2018-03" db="EMBL/GenBank/DDBJ databases">
        <title>The draft genome of Mesorhizobium sp. 6GN-30.</title>
        <authorList>
            <person name="Liu L."/>
            <person name="Li L."/>
            <person name="Wang T."/>
            <person name="Zhang X."/>
            <person name="Liang L."/>
        </authorList>
    </citation>
    <scope>NUCLEOTIDE SEQUENCE [LARGE SCALE GENOMIC DNA]</scope>
    <source>
        <strain evidence="7 8">6GN30</strain>
    </source>
</reference>
<evidence type="ECO:0000259" key="6">
    <source>
        <dbReference type="PROSITE" id="PS50977"/>
    </source>
</evidence>
<dbReference type="OrthoDB" id="7056813at2"/>
<dbReference type="InterPro" id="IPR036271">
    <property type="entry name" value="Tet_transcr_reg_TetR-rel_C_sf"/>
</dbReference>
<dbReference type="GO" id="GO:0003700">
    <property type="term" value="F:DNA-binding transcription factor activity"/>
    <property type="evidence" value="ECO:0007669"/>
    <property type="project" value="TreeGrafter"/>
</dbReference>
<evidence type="ECO:0000256" key="5">
    <source>
        <dbReference type="SAM" id="MobiDB-lite"/>
    </source>
</evidence>
<dbReference type="AlphaFoldDB" id="A0A2P7SLK8"/>
<evidence type="ECO:0000256" key="1">
    <source>
        <dbReference type="ARBA" id="ARBA00023015"/>
    </source>
</evidence>
<dbReference type="PANTHER" id="PTHR30055">
    <property type="entry name" value="HTH-TYPE TRANSCRIPTIONAL REGULATOR RUTR"/>
    <property type="match status" value="1"/>
</dbReference>
<dbReference type="PANTHER" id="PTHR30055:SF220">
    <property type="entry name" value="TETR-FAMILY REGULATORY PROTEIN"/>
    <property type="match status" value="1"/>
</dbReference>
<dbReference type="InterPro" id="IPR025996">
    <property type="entry name" value="MT1864/Rv1816-like_C"/>
</dbReference>
<dbReference type="EMBL" id="PXYK01000005">
    <property type="protein sequence ID" value="PSJ63376.1"/>
    <property type="molecule type" value="Genomic_DNA"/>
</dbReference>
<dbReference type="Gene3D" id="1.10.357.10">
    <property type="entry name" value="Tetracycline Repressor, domain 2"/>
    <property type="match status" value="1"/>
</dbReference>
<keyword evidence="3" id="KW-0804">Transcription</keyword>
<dbReference type="SUPFAM" id="SSF48498">
    <property type="entry name" value="Tetracyclin repressor-like, C-terminal domain"/>
    <property type="match status" value="1"/>
</dbReference>
<dbReference type="PROSITE" id="PS50977">
    <property type="entry name" value="HTH_TETR_2"/>
    <property type="match status" value="1"/>
</dbReference>
<feature type="compositionally biased region" description="Basic and acidic residues" evidence="5">
    <location>
        <begin position="1"/>
        <end position="15"/>
    </location>
</feature>
<feature type="region of interest" description="Disordered" evidence="5">
    <location>
        <begin position="1"/>
        <end position="21"/>
    </location>
</feature>
<dbReference type="Proteomes" id="UP000241229">
    <property type="component" value="Unassembled WGS sequence"/>
</dbReference>
<dbReference type="SUPFAM" id="SSF46689">
    <property type="entry name" value="Homeodomain-like"/>
    <property type="match status" value="1"/>
</dbReference>
<accession>A0A2P7SLK8</accession>
<evidence type="ECO:0000256" key="2">
    <source>
        <dbReference type="ARBA" id="ARBA00023125"/>
    </source>
</evidence>